<dbReference type="Proteomes" id="UP000195326">
    <property type="component" value="Unassembled WGS sequence"/>
</dbReference>
<sequence>MRQLDLKKLLLPNLPYLLIGLYATKLGEAWRLAPGADASAKLLGLMDGFAAAFQSALPSFHPVDLLVGLCCGAALRLAVYFKGKNAKKYRKNMEYGSARWGTAEDIKPFMDPVFENNIILTQTERLTMNSRPKDPRTARNKNVLIIGGSGSGRRPAPDPAWGTGRLPS</sequence>
<protein>
    <submittedName>
        <fullName evidence="2">Conjugal transfer protein TraG</fullName>
    </submittedName>
</protein>
<comment type="caution">
    <text evidence="2">The sequence shown here is derived from an EMBL/GenBank/DDBJ whole genome shotgun (WGS) entry which is preliminary data.</text>
</comment>
<proteinExistence type="predicted"/>
<dbReference type="EMBL" id="NFKL01000021">
    <property type="protein sequence ID" value="OUP56091.1"/>
    <property type="molecule type" value="Genomic_DNA"/>
</dbReference>
<name>A0A1Y4LMK4_9FIRM</name>
<evidence type="ECO:0000256" key="1">
    <source>
        <dbReference type="SAM" id="MobiDB-lite"/>
    </source>
</evidence>
<organism evidence="2 3">
    <name type="scientific">Butyricicoccus pullicaecorum</name>
    <dbReference type="NCBI Taxonomy" id="501571"/>
    <lineage>
        <taxon>Bacteria</taxon>
        <taxon>Bacillati</taxon>
        <taxon>Bacillota</taxon>
        <taxon>Clostridia</taxon>
        <taxon>Eubacteriales</taxon>
        <taxon>Butyricicoccaceae</taxon>
        <taxon>Butyricicoccus</taxon>
    </lineage>
</organism>
<gene>
    <name evidence="2" type="ORF">B5F15_13490</name>
</gene>
<evidence type="ECO:0000313" key="3">
    <source>
        <dbReference type="Proteomes" id="UP000195326"/>
    </source>
</evidence>
<reference evidence="3" key="1">
    <citation type="submission" date="2017-04" db="EMBL/GenBank/DDBJ databases">
        <title>Function of individual gut microbiota members based on whole genome sequencing of pure cultures obtained from chicken caecum.</title>
        <authorList>
            <person name="Medvecky M."/>
            <person name="Cejkova D."/>
            <person name="Polansky O."/>
            <person name="Karasova D."/>
            <person name="Kubasova T."/>
            <person name="Cizek A."/>
            <person name="Rychlik I."/>
        </authorList>
    </citation>
    <scope>NUCLEOTIDE SEQUENCE [LARGE SCALE GENOMIC DNA]</scope>
    <source>
        <strain evidence="3">An179</strain>
    </source>
</reference>
<feature type="region of interest" description="Disordered" evidence="1">
    <location>
        <begin position="128"/>
        <end position="168"/>
    </location>
</feature>
<evidence type="ECO:0000313" key="2">
    <source>
        <dbReference type="EMBL" id="OUP56091.1"/>
    </source>
</evidence>
<dbReference type="AlphaFoldDB" id="A0A1Y4LMK4"/>
<accession>A0A1Y4LMK4</accession>